<sequence length="69" mass="8206">MDDQMGSRLLIGQSNSRMRVLYKAGHSQHMRLESQEADLRLRQKDIGDLGLRDNDREPWNRREARKIRT</sequence>
<dbReference type="EMBL" id="HACG01043095">
    <property type="protein sequence ID" value="CEK89960.1"/>
    <property type="molecule type" value="Transcribed_RNA"/>
</dbReference>
<dbReference type="AlphaFoldDB" id="A0A0B7BCX1"/>
<protein>
    <submittedName>
        <fullName evidence="2">Uncharacterized protein</fullName>
    </submittedName>
</protein>
<gene>
    <name evidence="2" type="primary">ORF173831</name>
</gene>
<evidence type="ECO:0000313" key="2">
    <source>
        <dbReference type="EMBL" id="CEK89960.1"/>
    </source>
</evidence>
<feature type="region of interest" description="Disordered" evidence="1">
    <location>
        <begin position="47"/>
        <end position="69"/>
    </location>
</feature>
<evidence type="ECO:0000256" key="1">
    <source>
        <dbReference type="SAM" id="MobiDB-lite"/>
    </source>
</evidence>
<feature type="compositionally biased region" description="Basic and acidic residues" evidence="1">
    <location>
        <begin position="47"/>
        <end position="62"/>
    </location>
</feature>
<reference evidence="2" key="1">
    <citation type="submission" date="2014-12" db="EMBL/GenBank/DDBJ databases">
        <title>Insight into the proteome of Arion vulgaris.</title>
        <authorList>
            <person name="Aradska J."/>
            <person name="Bulat T."/>
            <person name="Smidak R."/>
            <person name="Sarate P."/>
            <person name="Gangsoo J."/>
            <person name="Sialana F."/>
            <person name="Bilban M."/>
            <person name="Lubec G."/>
        </authorList>
    </citation>
    <scope>NUCLEOTIDE SEQUENCE</scope>
    <source>
        <tissue evidence="2">Skin</tissue>
    </source>
</reference>
<organism evidence="2">
    <name type="scientific">Arion vulgaris</name>
    <dbReference type="NCBI Taxonomy" id="1028688"/>
    <lineage>
        <taxon>Eukaryota</taxon>
        <taxon>Metazoa</taxon>
        <taxon>Spiralia</taxon>
        <taxon>Lophotrochozoa</taxon>
        <taxon>Mollusca</taxon>
        <taxon>Gastropoda</taxon>
        <taxon>Heterobranchia</taxon>
        <taxon>Euthyneura</taxon>
        <taxon>Panpulmonata</taxon>
        <taxon>Eupulmonata</taxon>
        <taxon>Stylommatophora</taxon>
        <taxon>Helicina</taxon>
        <taxon>Arionoidea</taxon>
        <taxon>Arionidae</taxon>
        <taxon>Arion</taxon>
    </lineage>
</organism>
<name>A0A0B7BCX1_9EUPU</name>
<accession>A0A0B7BCX1</accession>
<proteinExistence type="predicted"/>